<feature type="compositionally biased region" description="Basic and acidic residues" evidence="2">
    <location>
        <begin position="137"/>
        <end position="147"/>
    </location>
</feature>
<sequence length="1737" mass="193469">MSGPRPAPAAATQNPSALQPPPRPPPPPPASASAAAAVRAREEGELSSGADDDEFPLPLILILLHCLLSFVLAGSNTLSVSNAMAHKSAAPSYKKIMRVNQGQFKPGTNRNLSWQKPVSSDNLVITFSDDDSGADSGKTKQDTERGRKATSQGTQKTGNSMQTRIMREEVSQQKTLGAKVGPAHVPSFSFTLRNVGAGRGSGTTFFRKEPPARQVNTLKSKQKDGNGAGVHSADHRLERLRHKIAARENELKGQKRPLAPVPTKNADFSTNQARLPSEKIGFEASNNGECSRPNSPFEHDGRPIKRLKLNQQQSYNQGHSDLVTLAPSGCSSRKNTVQSSEMTDHFENGITMNLNVDETEHRVTTELSGQIQHGGATKNLPHHKGTEVAGNHAIVELHGRLAAAPFTKRQIISKDTSTLIPVASAQAGQQVVPVGPSAVLDQRPQLQPGEENANQMNCSDQIGSEGRSTRLFSLLEMEELQEKELEDAQEHRRKCEVEEREALRAYRKAQRALLEANERCTILRRRREICSAQVHGLIAENSSLVQSLSIRNTEDGLAMTSLLNSQINANSQMPENQGGRHSLHSEEPPHQPVDKHEARPHSSHYDELAASTADPNIVSTANNNIPSDYMDDDLLFPARQARSECALDLENQIEETIHAYAENRQASGDSVQDYELLEASLRSRLVERFGKKPSLNSTDEGTEELAVGKVAAEHGKQSSHVLQLQEAEQNDMTTPEGTMELENDGAEKTGALSNSSSGPSMGNSDPEDNISCLKEICMPLGANSSFFPSSTPQNAARHIKRAFPWFCKEASDDKNDCLTSDAASEATECVQDMMLDRVGENIKILPTTQKDNDMAYSVIDPFWPFCMFELRGKCNDEECQWQHVEHHAWRKSKHTKHAMASVSGRIPYGLSQHMLPVPAYRVGSNLIKADQNLTQSVLASSLWQYWQRGFCASFPLPISVQRVLPSDAPFLQAGDGSISDFHRNRQLLNFRMLDSRKVGRVHCITIIISSWKWHTIGVCYIGYRLMILFSCGFLAKCIEFGICFCSEPTSPVIVFKFKLYWHTFHNKTVQGSVDVEIFLEGALDLYCGKVNKPDRIKALLFLARSIEADPSTVILWVFYLHIYYQKDEGLGKDDMFSDAVQHNVYSYELWLMYINSRFRIDDRLDAYNDALSMLCQMTADTDMDLKERSAFILDIFLQMIYFLCMSGNVEKAISRIFGILPPATPENSGDKLLADVISCLTMHDRCVFWISCLYVSIYRKLPEEIIDQLEFQKALPRALVWSPVDPSADKRNQIIELLNYAAYKMAEDISECVKNGDPSYLMLSQFLAVNHIRCLAGVEGFKSSADMLVKYMKEYPMCPQIILISARLDRKHGAYPGRKGFDELILNWPKEVQGVQYLWNQYFEHALATDTKLAEKVLKCWFEEYGKDCDIQSNAAVGAVEFSNEEPGPPSLVSAQEVGSGPSAPEDHAFWLLNLSLYKILENKLQEAQVAVDKALKLAHGECYDHCLREHAAIRVLELEKSSSSRDAQIQSTFSFIIGHLADHRNLPTRELLSRRFCQNVKKHRLRQLIDDTIGPVPADSTLVNSVLEVCFGPSLLPERIGNVKYLVDFVETVMEVLPANFRLALAVGRFVSKHYTGSDATSMGTRFWASSVLINAIFRAVPVAPESVWLEGAGLLEKLHTTEIVKRFYQQATSVYPFSFKLWHAHLNSCKASGSNTEGIMESARQRGIELNLTPT</sequence>
<feature type="coiled-coil region" evidence="1">
    <location>
        <begin position="474"/>
        <end position="526"/>
    </location>
</feature>
<feature type="compositionally biased region" description="Polar residues" evidence="2">
    <location>
        <begin position="613"/>
        <end position="625"/>
    </location>
</feature>
<feature type="region of interest" description="Disordered" evidence="2">
    <location>
        <begin position="125"/>
        <end position="161"/>
    </location>
</feature>
<feature type="compositionally biased region" description="Low complexity" evidence="2">
    <location>
        <begin position="753"/>
        <end position="764"/>
    </location>
</feature>
<feature type="region of interest" description="Disordered" evidence="2">
    <location>
        <begin position="714"/>
        <end position="768"/>
    </location>
</feature>
<evidence type="ECO:0000256" key="2">
    <source>
        <dbReference type="SAM" id="MobiDB-lite"/>
    </source>
</evidence>
<dbReference type="OrthoDB" id="1922977at2759"/>
<feature type="compositionally biased region" description="Pro residues" evidence="2">
    <location>
        <begin position="18"/>
        <end position="30"/>
    </location>
</feature>
<proteinExistence type="predicted"/>
<feature type="compositionally biased region" description="Polar residues" evidence="2">
    <location>
        <begin position="149"/>
        <end position="161"/>
    </location>
</feature>
<dbReference type="Pfam" id="PF10650">
    <property type="entry name" value="zf-C3H1"/>
    <property type="match status" value="1"/>
</dbReference>
<dbReference type="PANTHER" id="PTHR21563">
    <property type="entry name" value="ZINC FINGER C3H1 DOMAIN-CONTAINING PROTEIN"/>
    <property type="match status" value="1"/>
</dbReference>
<comment type="caution">
    <text evidence="4">The sequence shown here is derived from an EMBL/GenBank/DDBJ whole genome shotgun (WGS) entry which is preliminary data.</text>
</comment>
<feature type="domain" description="Putative zinc-finger" evidence="3">
    <location>
        <begin position="865"/>
        <end position="884"/>
    </location>
</feature>
<organism evidence="4 5">
    <name type="scientific">Dichanthelium oligosanthes</name>
    <dbReference type="NCBI Taxonomy" id="888268"/>
    <lineage>
        <taxon>Eukaryota</taxon>
        <taxon>Viridiplantae</taxon>
        <taxon>Streptophyta</taxon>
        <taxon>Embryophyta</taxon>
        <taxon>Tracheophyta</taxon>
        <taxon>Spermatophyta</taxon>
        <taxon>Magnoliopsida</taxon>
        <taxon>Liliopsida</taxon>
        <taxon>Poales</taxon>
        <taxon>Poaceae</taxon>
        <taxon>PACMAD clade</taxon>
        <taxon>Panicoideae</taxon>
        <taxon>Panicodae</taxon>
        <taxon>Paniceae</taxon>
        <taxon>Dichantheliinae</taxon>
        <taxon>Dichanthelium</taxon>
    </lineage>
</organism>
<dbReference type="GO" id="GO:0005634">
    <property type="term" value="C:nucleus"/>
    <property type="evidence" value="ECO:0007669"/>
    <property type="project" value="TreeGrafter"/>
</dbReference>
<dbReference type="InterPro" id="IPR019607">
    <property type="entry name" value="Putative_zinc-finger_domain"/>
</dbReference>
<gene>
    <name evidence="4" type="ORF">BAE44_0008395</name>
</gene>
<name>A0A1E5VZV3_9POAL</name>
<dbReference type="PANTHER" id="PTHR21563:SF3">
    <property type="entry name" value="ZINC FINGER C3H1 DOMAIN-CONTAINING PROTEIN"/>
    <property type="match status" value="1"/>
</dbReference>
<dbReference type="InterPro" id="IPR039278">
    <property type="entry name" value="Red1"/>
</dbReference>
<keyword evidence="1" id="KW-0175">Coiled coil</keyword>
<feature type="compositionally biased region" description="Basic and acidic residues" evidence="2">
    <location>
        <begin position="583"/>
        <end position="607"/>
    </location>
</feature>
<evidence type="ECO:0000256" key="1">
    <source>
        <dbReference type="SAM" id="Coils"/>
    </source>
</evidence>
<keyword evidence="5" id="KW-1185">Reference proteome</keyword>
<feature type="region of interest" description="Disordered" evidence="2">
    <location>
        <begin position="570"/>
        <end position="625"/>
    </location>
</feature>
<feature type="compositionally biased region" description="Polar residues" evidence="2">
    <location>
        <begin position="718"/>
        <end position="736"/>
    </location>
</feature>
<dbReference type="EMBL" id="LWDX02025288">
    <property type="protein sequence ID" value="OEL30590.1"/>
    <property type="molecule type" value="Genomic_DNA"/>
</dbReference>
<evidence type="ECO:0000313" key="4">
    <source>
        <dbReference type="EMBL" id="OEL30590.1"/>
    </source>
</evidence>
<protein>
    <recommendedName>
        <fullName evidence="3">Putative zinc-finger domain-containing protein</fullName>
    </recommendedName>
</protein>
<evidence type="ECO:0000259" key="3">
    <source>
        <dbReference type="Pfam" id="PF10650"/>
    </source>
</evidence>
<reference evidence="4 5" key="1">
    <citation type="submission" date="2016-09" db="EMBL/GenBank/DDBJ databases">
        <title>The draft genome of Dichanthelium oligosanthes: A C3 panicoid grass species.</title>
        <authorList>
            <person name="Studer A.J."/>
            <person name="Schnable J.C."/>
            <person name="Brutnell T.P."/>
        </authorList>
    </citation>
    <scope>NUCLEOTIDE SEQUENCE [LARGE SCALE GENOMIC DNA]</scope>
    <source>
        <strain evidence="5">cv. Kellogg 1175</strain>
        <tissue evidence="4">Leaf</tissue>
    </source>
</reference>
<accession>A0A1E5VZV3</accession>
<dbReference type="Proteomes" id="UP000095767">
    <property type="component" value="Unassembled WGS sequence"/>
</dbReference>
<dbReference type="STRING" id="888268.A0A1E5VZV3"/>
<evidence type="ECO:0000313" key="5">
    <source>
        <dbReference type="Proteomes" id="UP000095767"/>
    </source>
</evidence>
<dbReference type="GO" id="GO:0000178">
    <property type="term" value="C:exosome (RNase complex)"/>
    <property type="evidence" value="ECO:0007669"/>
    <property type="project" value="TreeGrafter"/>
</dbReference>
<feature type="region of interest" description="Disordered" evidence="2">
    <location>
        <begin position="1"/>
        <end position="52"/>
    </location>
</feature>